<dbReference type="Proteomes" id="UP000652430">
    <property type="component" value="Unassembled WGS sequence"/>
</dbReference>
<evidence type="ECO:0000313" key="1">
    <source>
        <dbReference type="EMBL" id="GHH20958.1"/>
    </source>
</evidence>
<name>A0ABQ3LRF2_9SPHN</name>
<keyword evidence="2" id="KW-1185">Reference proteome</keyword>
<organism evidence="1 2">
    <name type="scientific">Sphingomonas glacialis</name>
    <dbReference type="NCBI Taxonomy" id="658225"/>
    <lineage>
        <taxon>Bacteria</taxon>
        <taxon>Pseudomonadati</taxon>
        <taxon>Pseudomonadota</taxon>
        <taxon>Alphaproteobacteria</taxon>
        <taxon>Sphingomonadales</taxon>
        <taxon>Sphingomonadaceae</taxon>
        <taxon>Sphingomonas</taxon>
    </lineage>
</organism>
<protein>
    <submittedName>
        <fullName evidence="1">Uncharacterized protein</fullName>
    </submittedName>
</protein>
<gene>
    <name evidence="1" type="ORF">GCM10008023_29470</name>
</gene>
<sequence>MLDTLRDPDSAQYRFVGIHPAHCKAGWAKGDNSWSGYAATIEINGKNAMGGYTGYTTYTILFEGGNAWKAIEGSEFGPYGPSKGMLGLGGGAGICRWLDH</sequence>
<accession>A0ABQ3LRF2</accession>
<dbReference type="RefSeq" id="WP_189676862.1">
    <property type="nucleotide sequence ID" value="NZ_BNAQ01000004.1"/>
</dbReference>
<proteinExistence type="predicted"/>
<dbReference type="EMBL" id="BNAQ01000004">
    <property type="protein sequence ID" value="GHH20958.1"/>
    <property type="molecule type" value="Genomic_DNA"/>
</dbReference>
<comment type="caution">
    <text evidence="1">The sequence shown here is derived from an EMBL/GenBank/DDBJ whole genome shotgun (WGS) entry which is preliminary data.</text>
</comment>
<reference evidence="2" key="1">
    <citation type="journal article" date="2019" name="Int. J. Syst. Evol. Microbiol.">
        <title>The Global Catalogue of Microorganisms (GCM) 10K type strain sequencing project: providing services to taxonomists for standard genome sequencing and annotation.</title>
        <authorList>
            <consortium name="The Broad Institute Genomics Platform"/>
            <consortium name="The Broad Institute Genome Sequencing Center for Infectious Disease"/>
            <person name="Wu L."/>
            <person name="Ma J."/>
        </authorList>
    </citation>
    <scope>NUCLEOTIDE SEQUENCE [LARGE SCALE GENOMIC DNA]</scope>
    <source>
        <strain evidence="2">CGMCC 1.8957</strain>
    </source>
</reference>
<evidence type="ECO:0000313" key="2">
    <source>
        <dbReference type="Proteomes" id="UP000652430"/>
    </source>
</evidence>